<feature type="region of interest" description="Disordered" evidence="6">
    <location>
        <begin position="419"/>
        <end position="456"/>
    </location>
</feature>
<sequence length="456" mass="47979">MTSTLSTSISGFRGSVLDPTSPDYEQARGVWNAAIDRRPALIARCTGAADVIGALRHARSRGMTVAVRGGGHSGPGFSTCDDGLVVDLSPMRAVRVDPRTRTAWVQGGATWGEFDAEAQAFGLATPGGEVSDTGVGGLTLGGGIGWLSRLHGLSSDNLVSADVVTADGRLVRASAEDDADLLWALRGGGGNFGVVTEFGFRLHPVDRILGGPLLYPADQAPEVLRAVQEWALTAAREMSLNVALATLPPDPALPAEVRGARALVVFPVCFGTGAAGRQQLEQLRTIGRPAVDDVGPLDYLALQRWMDPLTPPGRCYYVRSDMLGVLDDGAIDAMLDAWATVTSPTTAVLLRLGGGAMAEPPAGATAFGHRDAFWITAIVSSWEPGDAPDRHTTWTRSLWRSLRPGARGVYVNYLEGDEDPGHVDEAAGTACPTSTAVPPTEWAGRPRRSHPPLAPN</sequence>
<evidence type="ECO:0000259" key="7">
    <source>
        <dbReference type="PROSITE" id="PS51387"/>
    </source>
</evidence>
<evidence type="ECO:0000256" key="5">
    <source>
        <dbReference type="ARBA" id="ARBA00023002"/>
    </source>
</evidence>
<dbReference type="InterPro" id="IPR016167">
    <property type="entry name" value="FAD-bd_PCMH_sub1"/>
</dbReference>
<dbReference type="Proteomes" id="UP000586918">
    <property type="component" value="Unassembled WGS sequence"/>
</dbReference>
<dbReference type="AlphaFoldDB" id="A0A848DHQ9"/>
<protein>
    <submittedName>
        <fullName evidence="8">FAD-dependent oxidoreductase</fullName>
    </submittedName>
</protein>
<evidence type="ECO:0000313" key="8">
    <source>
        <dbReference type="EMBL" id="NMH92085.1"/>
    </source>
</evidence>
<dbReference type="PROSITE" id="PS51387">
    <property type="entry name" value="FAD_PCMH"/>
    <property type="match status" value="1"/>
</dbReference>
<dbReference type="GO" id="GO:0071949">
    <property type="term" value="F:FAD binding"/>
    <property type="evidence" value="ECO:0007669"/>
    <property type="project" value="InterPro"/>
</dbReference>
<dbReference type="RefSeq" id="WP_169412799.1">
    <property type="nucleotide sequence ID" value="NZ_JAAXKZ010000031.1"/>
</dbReference>
<comment type="similarity">
    <text evidence="2">Belongs to the oxygen-dependent FAD-linked oxidoreductase family.</text>
</comment>
<dbReference type="InterPro" id="IPR050416">
    <property type="entry name" value="FAD-linked_Oxidoreductase"/>
</dbReference>
<dbReference type="Pfam" id="PF01565">
    <property type="entry name" value="FAD_binding_4"/>
    <property type="match status" value="1"/>
</dbReference>
<evidence type="ECO:0000256" key="1">
    <source>
        <dbReference type="ARBA" id="ARBA00001974"/>
    </source>
</evidence>
<comment type="cofactor">
    <cofactor evidence="1">
        <name>FAD</name>
        <dbReference type="ChEBI" id="CHEBI:57692"/>
    </cofactor>
</comment>
<dbReference type="InterPro" id="IPR016166">
    <property type="entry name" value="FAD-bd_PCMH"/>
</dbReference>
<dbReference type="GO" id="GO:0016491">
    <property type="term" value="F:oxidoreductase activity"/>
    <property type="evidence" value="ECO:0007669"/>
    <property type="project" value="UniProtKB-KW"/>
</dbReference>
<gene>
    <name evidence="8" type="ORF">HF519_11000</name>
</gene>
<dbReference type="PANTHER" id="PTHR42973">
    <property type="entry name" value="BINDING OXIDOREDUCTASE, PUTATIVE (AFU_ORTHOLOGUE AFUA_1G17690)-RELATED"/>
    <property type="match status" value="1"/>
</dbReference>
<dbReference type="PANTHER" id="PTHR42973:SF39">
    <property type="entry name" value="FAD-BINDING PCMH-TYPE DOMAIN-CONTAINING PROTEIN"/>
    <property type="match status" value="1"/>
</dbReference>
<evidence type="ECO:0000313" key="9">
    <source>
        <dbReference type="Proteomes" id="UP000586918"/>
    </source>
</evidence>
<keyword evidence="9" id="KW-1185">Reference proteome</keyword>
<dbReference type="EMBL" id="JAAXKZ010000031">
    <property type="protein sequence ID" value="NMH92085.1"/>
    <property type="molecule type" value="Genomic_DNA"/>
</dbReference>
<keyword evidence="5" id="KW-0560">Oxidoreductase</keyword>
<dbReference type="PROSITE" id="PS00862">
    <property type="entry name" value="OX2_COVAL_FAD"/>
    <property type="match status" value="1"/>
</dbReference>
<reference evidence="8 9" key="1">
    <citation type="submission" date="2020-04" db="EMBL/GenBank/DDBJ databases">
        <authorList>
            <person name="Klaysubun C."/>
            <person name="Duangmal K."/>
            <person name="Lipun K."/>
        </authorList>
    </citation>
    <scope>NUCLEOTIDE SEQUENCE [LARGE SCALE GENOMIC DNA]</scope>
    <source>
        <strain evidence="8 9">DSM 45300</strain>
    </source>
</reference>
<accession>A0A848DHQ9</accession>
<keyword evidence="3" id="KW-0285">Flavoprotein</keyword>
<dbReference type="InterPro" id="IPR016169">
    <property type="entry name" value="FAD-bd_PCMH_sub2"/>
</dbReference>
<dbReference type="InterPro" id="IPR006093">
    <property type="entry name" value="Oxy_OxRdtase_FAD_BS"/>
</dbReference>
<organism evidence="8 9">
    <name type="scientific">Pseudonocardia bannensis</name>
    <dbReference type="NCBI Taxonomy" id="630973"/>
    <lineage>
        <taxon>Bacteria</taxon>
        <taxon>Bacillati</taxon>
        <taxon>Actinomycetota</taxon>
        <taxon>Actinomycetes</taxon>
        <taxon>Pseudonocardiales</taxon>
        <taxon>Pseudonocardiaceae</taxon>
        <taxon>Pseudonocardia</taxon>
    </lineage>
</organism>
<dbReference type="Gene3D" id="3.30.43.10">
    <property type="entry name" value="Uridine Diphospho-n-acetylenolpyruvylglucosamine Reductase, domain 2"/>
    <property type="match status" value="1"/>
</dbReference>
<name>A0A848DHQ9_9PSEU</name>
<dbReference type="InterPro" id="IPR036318">
    <property type="entry name" value="FAD-bd_PCMH-like_sf"/>
</dbReference>
<dbReference type="Gene3D" id="3.40.462.20">
    <property type="match status" value="1"/>
</dbReference>
<keyword evidence="4" id="KW-0274">FAD</keyword>
<evidence type="ECO:0000256" key="4">
    <source>
        <dbReference type="ARBA" id="ARBA00022827"/>
    </source>
</evidence>
<evidence type="ECO:0000256" key="6">
    <source>
        <dbReference type="SAM" id="MobiDB-lite"/>
    </source>
</evidence>
<dbReference type="SUPFAM" id="SSF56176">
    <property type="entry name" value="FAD-binding/transporter-associated domain-like"/>
    <property type="match status" value="1"/>
</dbReference>
<evidence type="ECO:0000256" key="3">
    <source>
        <dbReference type="ARBA" id="ARBA00022630"/>
    </source>
</evidence>
<feature type="domain" description="FAD-binding PCMH-type" evidence="7">
    <location>
        <begin position="35"/>
        <end position="205"/>
    </location>
</feature>
<evidence type="ECO:0000256" key="2">
    <source>
        <dbReference type="ARBA" id="ARBA00005466"/>
    </source>
</evidence>
<dbReference type="Gene3D" id="3.30.465.10">
    <property type="match status" value="1"/>
</dbReference>
<comment type="caution">
    <text evidence="8">The sequence shown here is derived from an EMBL/GenBank/DDBJ whole genome shotgun (WGS) entry which is preliminary data.</text>
</comment>
<proteinExistence type="inferred from homology"/>
<dbReference type="InterPro" id="IPR006094">
    <property type="entry name" value="Oxid_FAD_bind_N"/>
</dbReference>